<evidence type="ECO:0000313" key="6">
    <source>
        <dbReference type="EMBL" id="BBH18565.1"/>
    </source>
</evidence>
<dbReference type="NCBIfam" id="NF002017">
    <property type="entry name" value="PRK00823.1-2"/>
    <property type="match status" value="1"/>
</dbReference>
<dbReference type="SUPFAM" id="SSF55248">
    <property type="entry name" value="PCD-like"/>
    <property type="match status" value="1"/>
</dbReference>
<dbReference type="Pfam" id="PF01329">
    <property type="entry name" value="Pterin_4a"/>
    <property type="match status" value="1"/>
</dbReference>
<comment type="catalytic activity">
    <reaction evidence="1">
        <text>(4aS,6R)-4a-hydroxy-L-erythro-5,6,7,8-tetrahydrobiopterin = (6R)-L-erythro-6,7-dihydrobiopterin + H2O</text>
        <dbReference type="Rhea" id="RHEA:11920"/>
        <dbReference type="ChEBI" id="CHEBI:15377"/>
        <dbReference type="ChEBI" id="CHEBI:15642"/>
        <dbReference type="ChEBI" id="CHEBI:43120"/>
        <dbReference type="EC" id="4.2.1.96"/>
    </reaction>
</comment>
<dbReference type="Gene3D" id="3.30.1360.20">
    <property type="entry name" value="Transcriptional coactivator/pterin dehydratase"/>
    <property type="match status" value="1"/>
</dbReference>
<sequence>MTKPLTPQEIEVAVATLTGWSKVDGMLTRTRTLDTFPAALDWVQMVGGIAEELNHHPDIDIRWCTVTLRICTHDAGNQITAKDVEFAALVDRIGVDAEARSDGRAE</sequence>
<dbReference type="PANTHER" id="PTHR12599">
    <property type="entry name" value="PTERIN-4-ALPHA-CARBINOLAMINE DEHYDRATASE"/>
    <property type="match status" value="1"/>
</dbReference>
<dbReference type="InterPro" id="IPR001533">
    <property type="entry name" value="Pterin_deHydtase"/>
</dbReference>
<proteinExistence type="inferred from homology"/>
<dbReference type="EMBL" id="AP019307">
    <property type="protein sequence ID" value="BBH18565.1"/>
    <property type="molecule type" value="Genomic_DNA"/>
</dbReference>
<keyword evidence="5" id="KW-0456">Lyase</keyword>
<accession>A0A3G9IRH1</accession>
<evidence type="ECO:0000256" key="4">
    <source>
        <dbReference type="ARBA" id="ARBA00021735"/>
    </source>
</evidence>
<dbReference type="PANTHER" id="PTHR12599:SF0">
    <property type="entry name" value="PTERIN-4-ALPHA-CARBINOLAMINE DEHYDRATASE"/>
    <property type="match status" value="1"/>
</dbReference>
<evidence type="ECO:0000256" key="1">
    <source>
        <dbReference type="ARBA" id="ARBA00001554"/>
    </source>
</evidence>
<dbReference type="RefSeq" id="WP_125569851.1">
    <property type="nucleotide sequence ID" value="NZ_AP019307.1"/>
</dbReference>
<protein>
    <recommendedName>
        <fullName evidence="4">Putative pterin-4-alpha-carbinolamine dehydratase</fullName>
        <ecNumber evidence="3">4.2.1.96</ecNumber>
    </recommendedName>
</protein>
<reference evidence="6 7" key="1">
    <citation type="submission" date="2018-11" db="EMBL/GenBank/DDBJ databases">
        <title>Complete genome sequence of Nocardioides baekrokdamisoli strain KCTC 39748.</title>
        <authorList>
            <person name="Kang S.W."/>
            <person name="Lee K.C."/>
            <person name="Kim K.K."/>
            <person name="Kim J.S."/>
            <person name="Kim D.S."/>
            <person name="Ko S.H."/>
            <person name="Yang S.H."/>
            <person name="Shin Y.K."/>
            <person name="Lee J.S."/>
        </authorList>
    </citation>
    <scope>NUCLEOTIDE SEQUENCE [LARGE SCALE GENOMIC DNA]</scope>
    <source>
        <strain evidence="6 7">KCTC 39748</strain>
    </source>
</reference>
<gene>
    <name evidence="6" type="ORF">Back2_28520</name>
</gene>
<evidence type="ECO:0000256" key="3">
    <source>
        <dbReference type="ARBA" id="ARBA00013252"/>
    </source>
</evidence>
<evidence type="ECO:0000313" key="7">
    <source>
        <dbReference type="Proteomes" id="UP000271573"/>
    </source>
</evidence>
<dbReference type="AlphaFoldDB" id="A0A3G9IRH1"/>
<dbReference type="GO" id="GO:0006729">
    <property type="term" value="P:tetrahydrobiopterin biosynthetic process"/>
    <property type="evidence" value="ECO:0007669"/>
    <property type="project" value="InterPro"/>
</dbReference>
<name>A0A3G9IRH1_9ACTN</name>
<evidence type="ECO:0000256" key="5">
    <source>
        <dbReference type="ARBA" id="ARBA00023239"/>
    </source>
</evidence>
<dbReference type="InterPro" id="IPR036428">
    <property type="entry name" value="PCD_sf"/>
</dbReference>
<evidence type="ECO:0000256" key="2">
    <source>
        <dbReference type="ARBA" id="ARBA00006472"/>
    </source>
</evidence>
<comment type="similarity">
    <text evidence="2">Belongs to the pterin-4-alpha-carbinolamine dehydratase family.</text>
</comment>
<dbReference type="CDD" id="cd00488">
    <property type="entry name" value="PCD_DCoH"/>
    <property type="match status" value="1"/>
</dbReference>
<dbReference type="GO" id="GO:0008124">
    <property type="term" value="F:4-alpha-hydroxytetrahydrobiopterin dehydratase activity"/>
    <property type="evidence" value="ECO:0007669"/>
    <property type="project" value="UniProtKB-EC"/>
</dbReference>
<dbReference type="EC" id="4.2.1.96" evidence="3"/>
<dbReference type="KEGG" id="nbe:Back2_28520"/>
<dbReference type="Proteomes" id="UP000271573">
    <property type="component" value="Chromosome"/>
</dbReference>
<organism evidence="6 7">
    <name type="scientific">Nocardioides baekrokdamisoli</name>
    <dbReference type="NCBI Taxonomy" id="1804624"/>
    <lineage>
        <taxon>Bacteria</taxon>
        <taxon>Bacillati</taxon>
        <taxon>Actinomycetota</taxon>
        <taxon>Actinomycetes</taxon>
        <taxon>Propionibacteriales</taxon>
        <taxon>Nocardioidaceae</taxon>
        <taxon>Nocardioides</taxon>
    </lineage>
</organism>
<dbReference type="OrthoDB" id="15077at2"/>
<keyword evidence="7" id="KW-1185">Reference proteome</keyword>